<name>A0A0E9PIM6_ANGAN</name>
<dbReference type="AlphaFoldDB" id="A0A0E9PIM6"/>
<organism evidence="1">
    <name type="scientific">Anguilla anguilla</name>
    <name type="common">European freshwater eel</name>
    <name type="synonym">Muraena anguilla</name>
    <dbReference type="NCBI Taxonomy" id="7936"/>
    <lineage>
        <taxon>Eukaryota</taxon>
        <taxon>Metazoa</taxon>
        <taxon>Chordata</taxon>
        <taxon>Craniata</taxon>
        <taxon>Vertebrata</taxon>
        <taxon>Euteleostomi</taxon>
        <taxon>Actinopterygii</taxon>
        <taxon>Neopterygii</taxon>
        <taxon>Teleostei</taxon>
        <taxon>Anguilliformes</taxon>
        <taxon>Anguillidae</taxon>
        <taxon>Anguilla</taxon>
    </lineage>
</organism>
<evidence type="ECO:0000313" key="1">
    <source>
        <dbReference type="EMBL" id="JAH04461.1"/>
    </source>
</evidence>
<proteinExistence type="predicted"/>
<dbReference type="EMBL" id="GBXM01104116">
    <property type="protein sequence ID" value="JAH04461.1"/>
    <property type="molecule type" value="Transcribed_RNA"/>
</dbReference>
<reference evidence="1" key="1">
    <citation type="submission" date="2014-11" db="EMBL/GenBank/DDBJ databases">
        <authorList>
            <person name="Amaro Gonzalez C."/>
        </authorList>
    </citation>
    <scope>NUCLEOTIDE SEQUENCE</scope>
</reference>
<reference evidence="1" key="2">
    <citation type="journal article" date="2015" name="Fish Shellfish Immunol.">
        <title>Early steps in the European eel (Anguilla anguilla)-Vibrio vulnificus interaction in the gills: Role of the RtxA13 toxin.</title>
        <authorList>
            <person name="Callol A."/>
            <person name="Pajuelo D."/>
            <person name="Ebbesson L."/>
            <person name="Teles M."/>
            <person name="MacKenzie S."/>
            <person name="Amaro C."/>
        </authorList>
    </citation>
    <scope>NUCLEOTIDE SEQUENCE</scope>
</reference>
<accession>A0A0E9PIM6</accession>
<protein>
    <submittedName>
        <fullName evidence="1">Uncharacterized protein</fullName>
    </submittedName>
</protein>
<sequence>MYWVTSNKEEEERVPVLFKEQSRILCKLMRSNIPQECGCLGLNSISFLQDGCANHRMRPETWCIQSLMFSCISSKV</sequence>